<gene>
    <name evidence="1" type="ORF">DLJ53_30820</name>
</gene>
<reference evidence="1 2" key="1">
    <citation type="submission" date="2018-05" db="EMBL/GenBank/DDBJ databases">
        <title>Acuticoccus sediminis sp. nov., isolated from deep-sea sediment of Indian Ocean.</title>
        <authorList>
            <person name="Liu X."/>
            <person name="Lai Q."/>
            <person name="Du Y."/>
            <person name="Sun F."/>
            <person name="Zhang X."/>
            <person name="Wang S."/>
            <person name="Shao Z."/>
        </authorList>
    </citation>
    <scope>NUCLEOTIDE SEQUENCE [LARGE SCALE GENOMIC DNA]</scope>
    <source>
        <strain evidence="1 2">PTG4-2</strain>
    </source>
</reference>
<dbReference type="AlphaFoldDB" id="A0A8B2NGW5"/>
<organism evidence="1 2">
    <name type="scientific">Acuticoccus sediminis</name>
    <dbReference type="NCBI Taxonomy" id="2184697"/>
    <lineage>
        <taxon>Bacteria</taxon>
        <taxon>Pseudomonadati</taxon>
        <taxon>Pseudomonadota</taxon>
        <taxon>Alphaproteobacteria</taxon>
        <taxon>Hyphomicrobiales</taxon>
        <taxon>Amorphaceae</taxon>
        <taxon>Acuticoccus</taxon>
    </lineage>
</organism>
<evidence type="ECO:0000313" key="2">
    <source>
        <dbReference type="Proteomes" id="UP000249590"/>
    </source>
</evidence>
<dbReference type="OrthoDB" id="7870314at2"/>
<keyword evidence="2" id="KW-1185">Reference proteome</keyword>
<dbReference type="Proteomes" id="UP000249590">
    <property type="component" value="Unassembled WGS sequence"/>
</dbReference>
<comment type="caution">
    <text evidence="1">The sequence shown here is derived from an EMBL/GenBank/DDBJ whole genome shotgun (WGS) entry which is preliminary data.</text>
</comment>
<accession>A0A8B2NGW5</accession>
<dbReference type="EMBL" id="QHHQ01000010">
    <property type="protein sequence ID" value="RAH97065.1"/>
    <property type="molecule type" value="Genomic_DNA"/>
</dbReference>
<proteinExistence type="predicted"/>
<name>A0A8B2NGW5_9HYPH</name>
<protein>
    <submittedName>
        <fullName evidence="1">Uncharacterized protein</fullName>
    </submittedName>
</protein>
<dbReference type="RefSeq" id="WP_111352173.1">
    <property type="nucleotide sequence ID" value="NZ_JAIWKD010000010.1"/>
</dbReference>
<sequence>MLINGFTSETAGRSPEAVPLFWWQGWSSAWYVTSVFDIKGFCCNEPGTFVLVRREPNGTCTPLMVGACENVSDDLFAYHGEALLRAIKSGATEVHVHLLAETGRERARVMDDIAQGWQMPVHPAPAV</sequence>
<evidence type="ECO:0000313" key="1">
    <source>
        <dbReference type="EMBL" id="RAH97065.1"/>
    </source>
</evidence>